<reference evidence="1 2" key="1">
    <citation type="submission" date="2020-10" db="EMBL/GenBank/DDBJ databases">
        <title>Wide distribution of Phycisphaera-like planctomycetes from WD2101 soil group in peatlands and genome analysis of the first cultivated representative.</title>
        <authorList>
            <person name="Dedysh S.N."/>
            <person name="Beletsky A.V."/>
            <person name="Ivanova A."/>
            <person name="Kulichevskaya I.S."/>
            <person name="Suzina N.E."/>
            <person name="Philippov D.A."/>
            <person name="Rakitin A.L."/>
            <person name="Mardanov A.V."/>
            <person name="Ravin N.V."/>
        </authorList>
    </citation>
    <scope>NUCLEOTIDE SEQUENCE [LARGE SCALE GENOMIC DNA]</scope>
    <source>
        <strain evidence="1 2">M1803</strain>
    </source>
</reference>
<evidence type="ECO:0008006" key="3">
    <source>
        <dbReference type="Google" id="ProtNLM"/>
    </source>
</evidence>
<accession>A0A7M2X0B7</accession>
<dbReference type="EMBL" id="CP063458">
    <property type="protein sequence ID" value="QOV90180.1"/>
    <property type="molecule type" value="Genomic_DNA"/>
</dbReference>
<dbReference type="AlphaFoldDB" id="A0A7M2X0B7"/>
<protein>
    <recommendedName>
        <fullName evidence="3">Glycosyltransferase family 1 protein</fullName>
    </recommendedName>
</protein>
<dbReference type="KEGG" id="hbs:IPV69_02055"/>
<keyword evidence="2" id="KW-1185">Reference proteome</keyword>
<evidence type="ECO:0000313" key="1">
    <source>
        <dbReference type="EMBL" id="QOV90180.1"/>
    </source>
</evidence>
<gene>
    <name evidence="1" type="ORF">IPV69_02055</name>
</gene>
<dbReference type="Proteomes" id="UP000593765">
    <property type="component" value="Chromosome"/>
</dbReference>
<sequence>MNPRSLKIIVSGMIAADPGQGGATWAVLQYVLGLKRLGHEVLLIEPIQRESLQASGGLLQGSRSANYFLDVVRRFGIERTSSLLLADTTQTVGLSHASLVDFAANADLLINVSGMLRDPALTDPVRVTAYLDLDPAFIQMWNAMEGIDMRFDRHSHFITIGQRIGQPDCLVPTCGRSWITTLQPVVLDEWPAIGPDGPIEWQGLTTIANWRGYGSIEHNGQLFGQKVHSVRALIDLPRQTSANLLPAIAIHAGETRDLAALQGNGWNLLDPADVASTPERYQRFIQRSWAEIGIAKSGYVHSRCGWFSDRSACYLASGRPVVAQDTDFAESLPTGEGLLRFATTADAATAIEQIQRDYRRHSLKARQIAQEYFDSNRVLPRLLAELGVT</sequence>
<name>A0A7M2X0B7_9BACT</name>
<evidence type="ECO:0000313" key="2">
    <source>
        <dbReference type="Proteomes" id="UP000593765"/>
    </source>
</evidence>
<proteinExistence type="predicted"/>
<organism evidence="1 2">
    <name type="scientific">Humisphaera borealis</name>
    <dbReference type="NCBI Taxonomy" id="2807512"/>
    <lineage>
        <taxon>Bacteria</taxon>
        <taxon>Pseudomonadati</taxon>
        <taxon>Planctomycetota</taxon>
        <taxon>Phycisphaerae</taxon>
        <taxon>Tepidisphaerales</taxon>
        <taxon>Tepidisphaeraceae</taxon>
        <taxon>Humisphaera</taxon>
    </lineage>
</organism>